<name>A6DNN3_9BACT</name>
<dbReference type="STRING" id="313628.LNTAR_18635"/>
<organism evidence="1 2">
    <name type="scientific">Lentisphaera araneosa HTCC2155</name>
    <dbReference type="NCBI Taxonomy" id="313628"/>
    <lineage>
        <taxon>Bacteria</taxon>
        <taxon>Pseudomonadati</taxon>
        <taxon>Lentisphaerota</taxon>
        <taxon>Lentisphaeria</taxon>
        <taxon>Lentisphaerales</taxon>
        <taxon>Lentisphaeraceae</taxon>
        <taxon>Lentisphaera</taxon>
    </lineage>
</organism>
<accession>A6DNN3</accession>
<evidence type="ECO:0000313" key="2">
    <source>
        <dbReference type="Proteomes" id="UP000004947"/>
    </source>
</evidence>
<dbReference type="RefSeq" id="WP_007279471.1">
    <property type="nucleotide sequence ID" value="NZ_ABCK01000014.1"/>
</dbReference>
<protein>
    <submittedName>
        <fullName evidence="1">Uncharacterized protein</fullName>
    </submittedName>
</protein>
<reference evidence="1 2" key="1">
    <citation type="journal article" date="2010" name="J. Bacteriol.">
        <title>Genome sequence of Lentisphaera araneosa HTCC2155T, the type species of the order Lentisphaerales in the phylum Lentisphaerae.</title>
        <authorList>
            <person name="Thrash J.C."/>
            <person name="Cho J.C."/>
            <person name="Vergin K.L."/>
            <person name="Morris R.M."/>
            <person name="Giovannoni S.J."/>
        </authorList>
    </citation>
    <scope>NUCLEOTIDE SEQUENCE [LARGE SCALE GENOMIC DNA]</scope>
    <source>
        <strain evidence="1 2">HTCC2155</strain>
    </source>
</reference>
<dbReference type="EMBL" id="ABCK01000014">
    <property type="protein sequence ID" value="EDM26692.1"/>
    <property type="molecule type" value="Genomic_DNA"/>
</dbReference>
<gene>
    <name evidence="1" type="ORF">LNTAR_18635</name>
</gene>
<keyword evidence="2" id="KW-1185">Reference proteome</keyword>
<dbReference type="AlphaFoldDB" id="A6DNN3"/>
<dbReference type="Proteomes" id="UP000004947">
    <property type="component" value="Unassembled WGS sequence"/>
</dbReference>
<evidence type="ECO:0000313" key="1">
    <source>
        <dbReference type="EMBL" id="EDM26692.1"/>
    </source>
</evidence>
<comment type="caution">
    <text evidence="1">The sequence shown here is derived from an EMBL/GenBank/DDBJ whole genome shotgun (WGS) entry which is preliminary data.</text>
</comment>
<sequence>MKKVNLIASAKISIMDSHENAIILIFKNADAGFSGLCVQGSSLSELFKGKTEREPYDACRDWFSEHQDGFLDVKTLDLQDSQVKRALARSEELLKSL</sequence>
<proteinExistence type="predicted"/>